<keyword evidence="1" id="KW-0813">Transport</keyword>
<evidence type="ECO:0000256" key="1">
    <source>
        <dbReference type="ARBA" id="ARBA00022448"/>
    </source>
</evidence>
<dbReference type="GO" id="GO:0020037">
    <property type="term" value="F:heme binding"/>
    <property type="evidence" value="ECO:0007669"/>
    <property type="project" value="InterPro"/>
</dbReference>
<evidence type="ECO:0000256" key="6">
    <source>
        <dbReference type="SAM" id="Phobius"/>
    </source>
</evidence>
<feature type="transmembrane region" description="Helical" evidence="6">
    <location>
        <begin position="117"/>
        <end position="136"/>
    </location>
</feature>
<evidence type="ECO:0000313" key="9">
    <source>
        <dbReference type="Proteomes" id="UP000180253"/>
    </source>
</evidence>
<dbReference type="Pfam" id="PF09459">
    <property type="entry name" value="EB_dh"/>
    <property type="match status" value="1"/>
</dbReference>
<gene>
    <name evidence="8" type="ORF">BIW53_12460</name>
</gene>
<keyword evidence="9" id="KW-1185">Reference proteome</keyword>
<dbReference type="STRING" id="327939.BIW53_12460"/>
<keyword evidence="3" id="KW-0479">Metal-binding</keyword>
<keyword evidence="2" id="KW-0349">Heme</keyword>
<dbReference type="EMBL" id="MNAN01000032">
    <property type="protein sequence ID" value="OHU94834.1"/>
    <property type="molecule type" value="Genomic_DNA"/>
</dbReference>
<sequence length="500" mass="56948">MRRPIFILLHTAAIFAITLSLLSGFRIATLTKPYILTVAPLLPSGQVHNLHLLSASLLVMLSVYYLYFTVNSGRITSQNRYHNVVTFFGYLVITICLVSGLSNYLDLTPTQFLSLHYYSALATVVYLLLHSWVYILQYGRRAFKKILLMNTKSVPYGLLGTLGLCTAILFFLLNTLTHTLNVAPISNQVLMEIDGLANEPQWQQAHTFIIDTTNGANFDDGHTQVHIKALSNHKETFFLFRWADPTKSLQHLPLIKTSQGWKVKENGFYQFDEQSHYEDKFAVMLSSSCDIGADGTSYLGKKPFSNKPANWHGKGYHASLDGKIRDLWHWKAVRTNNMVLADDNYIGPLAQPLSGQRRYKAGYQTDGKESGAYVMNWLWYSPNQVTPKRLPTPSEHNHSSVLPWFGSQPYQSSKDTYPIGTQLSSVLYRSNRFEGDRADVRAKGHWQNGYWTLELVRKNQTESKYDVTLNNNTCIWVSAFDSSQIAHTRHQRAIKLRYSL</sequence>
<evidence type="ECO:0000256" key="4">
    <source>
        <dbReference type="ARBA" id="ARBA00022982"/>
    </source>
</evidence>
<keyword evidence="5" id="KW-0408">Iron</keyword>
<dbReference type="GO" id="GO:0046872">
    <property type="term" value="F:metal ion binding"/>
    <property type="evidence" value="ECO:0007669"/>
    <property type="project" value="UniProtKB-KW"/>
</dbReference>
<feature type="transmembrane region" description="Helical" evidence="6">
    <location>
        <begin position="87"/>
        <end position="105"/>
    </location>
</feature>
<evidence type="ECO:0000259" key="7">
    <source>
        <dbReference type="SMART" id="SM00887"/>
    </source>
</evidence>
<dbReference type="InterPro" id="IPR019020">
    <property type="entry name" value="Cyt-c552/DMSO_Rdtase_haem-bd"/>
</dbReference>
<dbReference type="SMART" id="SM00887">
    <property type="entry name" value="EB_dh"/>
    <property type="match status" value="1"/>
</dbReference>
<feature type="transmembrane region" description="Helical" evidence="6">
    <location>
        <begin position="48"/>
        <end position="67"/>
    </location>
</feature>
<evidence type="ECO:0000313" key="8">
    <source>
        <dbReference type="EMBL" id="OHU94834.1"/>
    </source>
</evidence>
<evidence type="ECO:0000256" key="2">
    <source>
        <dbReference type="ARBA" id="ARBA00022617"/>
    </source>
</evidence>
<feature type="transmembrane region" description="Helical" evidence="6">
    <location>
        <begin position="156"/>
        <end position="176"/>
    </location>
</feature>
<accession>A0A1S1N1A1</accession>
<name>A0A1S1N1A1_9GAMM</name>
<dbReference type="RefSeq" id="WP_070992350.1">
    <property type="nucleotide sequence ID" value="NZ_CBCSHD010000007.1"/>
</dbReference>
<dbReference type="CDD" id="cd09625">
    <property type="entry name" value="DOMON_like_cytochrome"/>
    <property type="match status" value="1"/>
</dbReference>
<organism evidence="8 9">
    <name type="scientific">Pseudoalteromonas byunsanensis</name>
    <dbReference type="NCBI Taxonomy" id="327939"/>
    <lineage>
        <taxon>Bacteria</taxon>
        <taxon>Pseudomonadati</taxon>
        <taxon>Pseudomonadota</taxon>
        <taxon>Gammaproteobacteria</taxon>
        <taxon>Alteromonadales</taxon>
        <taxon>Pseudoalteromonadaceae</taxon>
        <taxon>Pseudoalteromonas</taxon>
    </lineage>
</organism>
<evidence type="ECO:0000256" key="3">
    <source>
        <dbReference type="ARBA" id="ARBA00022723"/>
    </source>
</evidence>
<dbReference type="Proteomes" id="UP000180253">
    <property type="component" value="Unassembled WGS sequence"/>
</dbReference>
<feature type="domain" description="Cytochrome c-552/DMSO reductase-like haem-binding" evidence="7">
    <location>
        <begin position="199"/>
        <end position="492"/>
    </location>
</feature>
<keyword evidence="6" id="KW-1133">Transmembrane helix</keyword>
<reference evidence="8 9" key="1">
    <citation type="submission" date="2016-10" db="EMBL/GenBank/DDBJ databases">
        <title>Pseudoalteromonas amylolytica sp. nov., isolated from the surface seawater.</title>
        <authorList>
            <person name="Wu Y.-H."/>
            <person name="Cheng H."/>
            <person name="Jin X.-B."/>
            <person name="Wang C.-S."/>
            <person name="Xu X.-W."/>
        </authorList>
    </citation>
    <scope>NUCLEOTIDE SEQUENCE [LARGE SCALE GENOMIC DNA]</scope>
    <source>
        <strain evidence="8 9">JCM 12483</strain>
    </source>
</reference>
<proteinExistence type="predicted"/>
<protein>
    <recommendedName>
        <fullName evidence="7">Cytochrome c-552/DMSO reductase-like haem-binding domain-containing protein</fullName>
    </recommendedName>
</protein>
<keyword evidence="4" id="KW-0249">Electron transport</keyword>
<evidence type="ECO:0000256" key="5">
    <source>
        <dbReference type="ARBA" id="ARBA00023004"/>
    </source>
</evidence>
<keyword evidence="6" id="KW-0472">Membrane</keyword>
<dbReference type="AlphaFoldDB" id="A0A1S1N1A1"/>
<comment type="caution">
    <text evidence="8">The sequence shown here is derived from an EMBL/GenBank/DDBJ whole genome shotgun (WGS) entry which is preliminary data.</text>
</comment>
<dbReference type="Gene3D" id="2.60.40.1190">
    <property type="match status" value="1"/>
</dbReference>
<keyword evidence="6" id="KW-0812">Transmembrane</keyword>